<dbReference type="GO" id="GO:0005739">
    <property type="term" value="C:mitochondrion"/>
    <property type="evidence" value="ECO:0007669"/>
    <property type="project" value="UniProtKB-SubCell"/>
</dbReference>
<comment type="cofactor">
    <cofactor evidence="1">
        <name>Zn(2+)</name>
        <dbReference type="ChEBI" id="CHEBI:29105"/>
    </cofactor>
</comment>
<dbReference type="InterPro" id="IPR050361">
    <property type="entry name" value="MPP/UQCRC_Complex"/>
</dbReference>
<dbReference type="GO" id="GO:0006508">
    <property type="term" value="P:proteolysis"/>
    <property type="evidence" value="ECO:0007669"/>
    <property type="project" value="UniProtKB-KW"/>
</dbReference>
<evidence type="ECO:0000256" key="8">
    <source>
        <dbReference type="ARBA" id="ARBA00023128"/>
    </source>
</evidence>
<evidence type="ECO:0000256" key="4">
    <source>
        <dbReference type="ARBA" id="ARBA00022723"/>
    </source>
</evidence>
<dbReference type="PROSITE" id="PS00143">
    <property type="entry name" value="INSULINASE"/>
    <property type="match status" value="1"/>
</dbReference>
<dbReference type="GO" id="GO:0004222">
    <property type="term" value="F:metalloendopeptidase activity"/>
    <property type="evidence" value="ECO:0007669"/>
    <property type="project" value="InterPro"/>
</dbReference>
<evidence type="ECO:0000256" key="9">
    <source>
        <dbReference type="RuleBase" id="RU004447"/>
    </source>
</evidence>
<dbReference type="InterPro" id="IPR001431">
    <property type="entry name" value="Pept_M16_Zn_BS"/>
</dbReference>
<dbReference type="InterPro" id="IPR007863">
    <property type="entry name" value="Peptidase_M16_C"/>
</dbReference>
<protein>
    <recommendedName>
        <fullName evidence="14">Mitochondrial processing peptidase</fullName>
    </recommendedName>
</protein>
<dbReference type="AlphaFoldDB" id="A0AAD1UC13"/>
<name>A0AAD1UC13_EUPCR</name>
<evidence type="ECO:0000256" key="2">
    <source>
        <dbReference type="ARBA" id="ARBA00004173"/>
    </source>
</evidence>
<dbReference type="InterPro" id="IPR011249">
    <property type="entry name" value="Metalloenz_LuxS/M16"/>
</dbReference>
<reference evidence="12" key="1">
    <citation type="submission" date="2023-07" db="EMBL/GenBank/DDBJ databases">
        <authorList>
            <consortium name="AG Swart"/>
            <person name="Singh M."/>
            <person name="Singh A."/>
            <person name="Seah K."/>
            <person name="Emmerich C."/>
        </authorList>
    </citation>
    <scope>NUCLEOTIDE SEQUENCE</scope>
    <source>
        <strain evidence="12">DP1</strain>
    </source>
</reference>
<dbReference type="InterPro" id="IPR011765">
    <property type="entry name" value="Pept_M16_N"/>
</dbReference>
<dbReference type="Gene3D" id="3.30.830.10">
    <property type="entry name" value="Metalloenzyme, LuxS/M16 peptidase-like"/>
    <property type="match status" value="2"/>
</dbReference>
<keyword evidence="4" id="KW-0479">Metal-binding</keyword>
<evidence type="ECO:0000256" key="1">
    <source>
        <dbReference type="ARBA" id="ARBA00001947"/>
    </source>
</evidence>
<evidence type="ECO:0000313" key="13">
    <source>
        <dbReference type="Proteomes" id="UP001295684"/>
    </source>
</evidence>
<accession>A0AAD1UC13</accession>
<gene>
    <name evidence="12" type="ORF">ECRASSUSDP1_LOCUS7684</name>
</gene>
<evidence type="ECO:0000256" key="6">
    <source>
        <dbReference type="ARBA" id="ARBA00022833"/>
    </source>
</evidence>
<comment type="similarity">
    <text evidence="9">Belongs to the peptidase M16 family.</text>
</comment>
<sequence length="515" mass="59329">MLLRSLLKKPASVTTNAKRMMSKLVTKAEEYEIKAASESRQFSKAPIMENFGELPLGEIPEPLKYTKPFKMTTLSNGIRVATEYWPSATSAIGVFIGAGSRDETIETSGSAHFLEHLHFKGTSNRSRTQIETEVENLGAQLNAYTSREHTLYHMQVFNQDQAKAMDVLSDMLTNSLYNNHQIEIERETILQELEETNKDYLETLMENVYFNIYREHMMGHPILGDIDNINAINRDMIVEFHTNHYFGDNMVVVATGNVNHDEIVDMAEEKFGKVRKDCPGERRNTEKPVYTPALLMVRDDEMVNSNVGVFYDAPDWKHKDYYAFLLLQRIFGSYSIEENAEHLNDVAKQYNALHGMIGDLPDVTKHECIYSPYSDTAIFGHYFFGNEVFTRQMNYCGMAVNTIYGHYMNEVEVFRARNRLYHELMNIQTVSDVLQSIGPQILYLNRRVHRSEIAQRVSYLDAHHMKNLCYDYFYDAEPSITNWGPIEGVSSVGSYKYFKQHTMSTVTNAHHALYC</sequence>
<keyword evidence="5" id="KW-0378">Hydrolase</keyword>
<keyword evidence="8" id="KW-0496">Mitochondrion</keyword>
<proteinExistence type="inferred from homology"/>
<dbReference type="PANTHER" id="PTHR11851:SF149">
    <property type="entry name" value="GH01077P"/>
    <property type="match status" value="1"/>
</dbReference>
<evidence type="ECO:0000259" key="10">
    <source>
        <dbReference type="Pfam" id="PF00675"/>
    </source>
</evidence>
<keyword evidence="3" id="KW-0645">Protease</keyword>
<dbReference type="GO" id="GO:0046872">
    <property type="term" value="F:metal ion binding"/>
    <property type="evidence" value="ECO:0007669"/>
    <property type="project" value="UniProtKB-KW"/>
</dbReference>
<dbReference type="PANTHER" id="PTHR11851">
    <property type="entry name" value="METALLOPROTEASE"/>
    <property type="match status" value="1"/>
</dbReference>
<comment type="caution">
    <text evidence="12">The sequence shown here is derived from an EMBL/GenBank/DDBJ whole genome shotgun (WGS) entry which is preliminary data.</text>
</comment>
<dbReference type="FunFam" id="3.30.830.10:FF:000008">
    <property type="entry name" value="Mitochondrial-processing peptidase subunit beta"/>
    <property type="match status" value="1"/>
</dbReference>
<comment type="subcellular location">
    <subcellularLocation>
        <location evidence="2">Mitochondrion</location>
    </subcellularLocation>
</comment>
<evidence type="ECO:0000259" key="11">
    <source>
        <dbReference type="Pfam" id="PF05193"/>
    </source>
</evidence>
<evidence type="ECO:0008006" key="14">
    <source>
        <dbReference type="Google" id="ProtNLM"/>
    </source>
</evidence>
<evidence type="ECO:0000313" key="12">
    <source>
        <dbReference type="EMBL" id="CAI2366411.1"/>
    </source>
</evidence>
<keyword evidence="7" id="KW-0482">Metalloprotease</keyword>
<dbReference type="Proteomes" id="UP001295684">
    <property type="component" value="Unassembled WGS sequence"/>
</dbReference>
<dbReference type="Pfam" id="PF00675">
    <property type="entry name" value="Peptidase_M16"/>
    <property type="match status" value="1"/>
</dbReference>
<feature type="domain" description="Peptidase M16 N-terminal" evidence="10">
    <location>
        <begin position="79"/>
        <end position="224"/>
    </location>
</feature>
<feature type="domain" description="Peptidase M16 C-terminal" evidence="11">
    <location>
        <begin position="232"/>
        <end position="334"/>
    </location>
</feature>
<evidence type="ECO:0000256" key="5">
    <source>
        <dbReference type="ARBA" id="ARBA00022801"/>
    </source>
</evidence>
<evidence type="ECO:0000256" key="7">
    <source>
        <dbReference type="ARBA" id="ARBA00023049"/>
    </source>
</evidence>
<evidence type="ECO:0000256" key="3">
    <source>
        <dbReference type="ARBA" id="ARBA00022670"/>
    </source>
</evidence>
<dbReference type="Pfam" id="PF05193">
    <property type="entry name" value="Peptidase_M16_C"/>
    <property type="match status" value="1"/>
</dbReference>
<keyword evidence="6" id="KW-0862">Zinc</keyword>
<dbReference type="EMBL" id="CAMPGE010007495">
    <property type="protein sequence ID" value="CAI2366411.1"/>
    <property type="molecule type" value="Genomic_DNA"/>
</dbReference>
<organism evidence="12 13">
    <name type="scientific">Euplotes crassus</name>
    <dbReference type="NCBI Taxonomy" id="5936"/>
    <lineage>
        <taxon>Eukaryota</taxon>
        <taxon>Sar</taxon>
        <taxon>Alveolata</taxon>
        <taxon>Ciliophora</taxon>
        <taxon>Intramacronucleata</taxon>
        <taxon>Spirotrichea</taxon>
        <taxon>Hypotrichia</taxon>
        <taxon>Euplotida</taxon>
        <taxon>Euplotidae</taxon>
        <taxon>Moneuplotes</taxon>
    </lineage>
</organism>
<keyword evidence="13" id="KW-1185">Reference proteome</keyword>
<dbReference type="SUPFAM" id="SSF63411">
    <property type="entry name" value="LuxS/MPP-like metallohydrolase"/>
    <property type="match status" value="2"/>
</dbReference>